<dbReference type="SUPFAM" id="SSF140427">
    <property type="entry name" value="VPS28 C-terminal domain-like"/>
    <property type="match status" value="1"/>
</dbReference>
<comment type="subcellular location">
    <subcellularLocation>
        <location evidence="1">Endosome</location>
    </subcellularLocation>
</comment>
<dbReference type="Gene3D" id="1.20.1440.200">
    <property type="match status" value="1"/>
</dbReference>
<accession>A0AAP0KJC5</accession>
<dbReference type="Proteomes" id="UP001420932">
    <property type="component" value="Unassembled WGS sequence"/>
</dbReference>
<dbReference type="PANTHER" id="PTHR12937:SF0">
    <property type="entry name" value="VACUOLAR PROTEIN SORTING-ASSOCIATED PROTEIN 28 HOMOLOG"/>
    <property type="match status" value="1"/>
</dbReference>
<dbReference type="InterPro" id="IPR017899">
    <property type="entry name" value="VPS28_C"/>
</dbReference>
<evidence type="ECO:0000256" key="5">
    <source>
        <dbReference type="PROSITE-ProRule" id="PRU00642"/>
    </source>
</evidence>
<evidence type="ECO:0000256" key="2">
    <source>
        <dbReference type="ARBA" id="ARBA00022448"/>
    </source>
</evidence>
<keyword evidence="8" id="KW-1185">Reference proteome</keyword>
<evidence type="ECO:0000313" key="7">
    <source>
        <dbReference type="EMBL" id="KAK9152519.1"/>
    </source>
</evidence>
<reference evidence="7 8" key="1">
    <citation type="submission" date="2024-01" db="EMBL/GenBank/DDBJ databases">
        <title>Genome assemblies of Stephania.</title>
        <authorList>
            <person name="Yang L."/>
        </authorList>
    </citation>
    <scope>NUCLEOTIDE SEQUENCE [LARGE SCALE GENOMIC DNA]</scope>
    <source>
        <strain evidence="7">YNDBR</strain>
        <tissue evidence="7">Leaf</tissue>
    </source>
</reference>
<gene>
    <name evidence="7" type="ORF">Syun_010828</name>
</gene>
<dbReference type="InterPro" id="IPR037202">
    <property type="entry name" value="ESCRT_assembly_dom"/>
</dbReference>
<dbReference type="GO" id="GO:0000813">
    <property type="term" value="C:ESCRT I complex"/>
    <property type="evidence" value="ECO:0007669"/>
    <property type="project" value="InterPro"/>
</dbReference>
<dbReference type="GO" id="GO:0043328">
    <property type="term" value="P:protein transport to vacuole involved in ubiquitin-dependent protein catabolic process via the multivesicular body sorting pathway"/>
    <property type="evidence" value="ECO:0007669"/>
    <property type="project" value="TreeGrafter"/>
</dbReference>
<evidence type="ECO:0000256" key="3">
    <source>
        <dbReference type="ARBA" id="ARBA00022753"/>
    </source>
</evidence>
<dbReference type="AlphaFoldDB" id="A0AAP0KJC5"/>
<comment type="caution">
    <text evidence="7">The sequence shown here is derived from an EMBL/GenBank/DDBJ whole genome shotgun (WGS) entry which is preliminary data.</text>
</comment>
<evidence type="ECO:0000259" key="6">
    <source>
        <dbReference type="PROSITE" id="PS51310"/>
    </source>
</evidence>
<dbReference type="GO" id="GO:0044877">
    <property type="term" value="F:protein-containing complex binding"/>
    <property type="evidence" value="ECO:0007669"/>
    <property type="project" value="TreeGrafter"/>
</dbReference>
<sequence>MRLHRQESPNQYREMVILWGPLIMDRPSSADLYAIIKATEKLEKAYVRDVVSSSDYESESLTLGPLPDRRFCRHLQDGSPCRPQPPCRAPECPPRWSIGSAAAASATTSAATVAECVQHFITAMDTLKLNMVAVDQVHPVLADLLASLNKLTILPGEFEGRVKMREWDRDMVVAQMGAVDESSTDQQAKSFISDLESCPIIPFKAALPNAGS</sequence>
<evidence type="ECO:0000256" key="1">
    <source>
        <dbReference type="ARBA" id="ARBA00004177"/>
    </source>
</evidence>
<evidence type="ECO:0000313" key="8">
    <source>
        <dbReference type="Proteomes" id="UP001420932"/>
    </source>
</evidence>
<keyword evidence="4 5" id="KW-0653">Protein transport</keyword>
<keyword evidence="2 5" id="KW-0813">Transport</keyword>
<keyword evidence="3" id="KW-0967">Endosome</keyword>
<dbReference type="InterPro" id="IPR037206">
    <property type="entry name" value="VPS28_C_sf"/>
</dbReference>
<protein>
    <recommendedName>
        <fullName evidence="6">VPS28 C-terminal domain-containing protein</fullName>
    </recommendedName>
</protein>
<dbReference type="PROSITE" id="PS51310">
    <property type="entry name" value="VPS28_C"/>
    <property type="match status" value="1"/>
</dbReference>
<feature type="domain" description="VPS28 C-terminal" evidence="6">
    <location>
        <begin position="108"/>
        <end position="204"/>
    </location>
</feature>
<dbReference type="InterPro" id="IPR038358">
    <property type="entry name" value="VPS28_N_sf"/>
</dbReference>
<dbReference type="PANTHER" id="PTHR12937">
    <property type="entry name" value="VACUOLAR PROTEIN SORTING 28, ISOFORM 2 VPS28"/>
    <property type="match status" value="1"/>
</dbReference>
<organism evidence="7 8">
    <name type="scientific">Stephania yunnanensis</name>
    <dbReference type="NCBI Taxonomy" id="152371"/>
    <lineage>
        <taxon>Eukaryota</taxon>
        <taxon>Viridiplantae</taxon>
        <taxon>Streptophyta</taxon>
        <taxon>Embryophyta</taxon>
        <taxon>Tracheophyta</taxon>
        <taxon>Spermatophyta</taxon>
        <taxon>Magnoliopsida</taxon>
        <taxon>Ranunculales</taxon>
        <taxon>Menispermaceae</taxon>
        <taxon>Menispermoideae</taxon>
        <taxon>Cissampelideae</taxon>
        <taxon>Stephania</taxon>
    </lineage>
</organism>
<proteinExistence type="inferred from homology"/>
<dbReference type="SUPFAM" id="SSF140111">
    <property type="entry name" value="Endosomal sorting complex assembly domain"/>
    <property type="match status" value="1"/>
</dbReference>
<evidence type="ECO:0000256" key="4">
    <source>
        <dbReference type="ARBA" id="ARBA00022927"/>
    </source>
</evidence>
<dbReference type="Gene3D" id="1.20.120.1130">
    <property type="match status" value="1"/>
</dbReference>
<dbReference type="Pfam" id="PF03997">
    <property type="entry name" value="VPS28"/>
    <property type="match status" value="2"/>
</dbReference>
<comment type="similarity">
    <text evidence="5">Belongs to the VPS28 family.</text>
</comment>
<dbReference type="InterPro" id="IPR007143">
    <property type="entry name" value="Vps28"/>
</dbReference>
<dbReference type="EMBL" id="JBBNAF010000004">
    <property type="protein sequence ID" value="KAK9152519.1"/>
    <property type="molecule type" value="Genomic_DNA"/>
</dbReference>
<name>A0AAP0KJC5_9MAGN</name>